<protein>
    <submittedName>
        <fullName evidence="1">Haloacid dehalogenase</fullName>
    </submittedName>
</protein>
<dbReference type="InterPro" id="IPR041492">
    <property type="entry name" value="HAD_2"/>
</dbReference>
<keyword evidence="2" id="KW-1185">Reference proteome</keyword>
<dbReference type="Proteomes" id="UP000070058">
    <property type="component" value="Unassembled WGS sequence"/>
</dbReference>
<dbReference type="EMBL" id="LSZQ01000050">
    <property type="protein sequence ID" value="KXU35348.1"/>
    <property type="molecule type" value="Genomic_DNA"/>
</dbReference>
<dbReference type="Pfam" id="PF13419">
    <property type="entry name" value="HAD_2"/>
    <property type="match status" value="1"/>
</dbReference>
<dbReference type="NCBIfam" id="TIGR01509">
    <property type="entry name" value="HAD-SF-IA-v3"/>
    <property type="match status" value="1"/>
</dbReference>
<gene>
    <name evidence="1" type="ORF">AXK11_06685</name>
</gene>
<proteinExistence type="predicted"/>
<sequence length="217" mass="22860">MAQGISTVLLDLDGTLVDAFTTIHRAYCHTLPQFGQAAPTLAQVRRAIGGGLREAMRHFLPEDQIEAALPIHRAFTQKILLEDLRPMAGALELVRDLHARGVQLAVYTNKDSATSRRVCAHLGLTPLLAGIYAAGDTPWLKPAAELAAHVLAQLGAAPAATLLVGDSPFDVEAARNGGFPCWAVTTGTHSAGELRTAGAARVFAGLPALHQALTQVP</sequence>
<comment type="caution">
    <text evidence="1">The sequence shown here is derived from an EMBL/GenBank/DDBJ whole genome shotgun (WGS) entry which is preliminary data.</text>
</comment>
<dbReference type="PANTHER" id="PTHR43434">
    <property type="entry name" value="PHOSPHOGLYCOLATE PHOSPHATASE"/>
    <property type="match status" value="1"/>
</dbReference>
<dbReference type="GO" id="GO:0004713">
    <property type="term" value="F:protein tyrosine kinase activity"/>
    <property type="evidence" value="ECO:0007669"/>
    <property type="project" value="TreeGrafter"/>
</dbReference>
<dbReference type="InterPro" id="IPR036412">
    <property type="entry name" value="HAD-like_sf"/>
</dbReference>
<dbReference type="STRING" id="1548207.AXK11_06685"/>
<dbReference type="GO" id="GO:0005829">
    <property type="term" value="C:cytosol"/>
    <property type="evidence" value="ECO:0007669"/>
    <property type="project" value="TreeGrafter"/>
</dbReference>
<dbReference type="InterPro" id="IPR023198">
    <property type="entry name" value="PGP-like_dom2"/>
</dbReference>
<dbReference type="InterPro" id="IPR023214">
    <property type="entry name" value="HAD_sf"/>
</dbReference>
<dbReference type="AlphaFoldDB" id="A0A139SLB0"/>
<dbReference type="SUPFAM" id="SSF56784">
    <property type="entry name" value="HAD-like"/>
    <property type="match status" value="1"/>
</dbReference>
<dbReference type="SFLD" id="SFLDS00003">
    <property type="entry name" value="Haloacid_Dehalogenase"/>
    <property type="match status" value="1"/>
</dbReference>
<reference evidence="2" key="1">
    <citation type="submission" date="2016-02" db="EMBL/GenBank/DDBJ databases">
        <authorList>
            <person name="Sanders J.G."/>
            <person name="Lin J.Y."/>
            <person name="Wertz J.T."/>
            <person name="Russell J.A."/>
            <person name="Moreau C.S."/>
            <person name="Powell S."/>
        </authorList>
    </citation>
    <scope>NUCLEOTIDE SEQUENCE [LARGE SCALE GENOMIC DNA]</scope>
    <source>
        <strain evidence="2">CAG34</strain>
    </source>
</reference>
<dbReference type="Gene3D" id="1.10.150.240">
    <property type="entry name" value="Putative phosphatase, domain 2"/>
    <property type="match status" value="1"/>
</dbReference>
<evidence type="ECO:0000313" key="2">
    <source>
        <dbReference type="Proteomes" id="UP000070058"/>
    </source>
</evidence>
<accession>A0A139SLB0</accession>
<dbReference type="Gene3D" id="3.40.50.1000">
    <property type="entry name" value="HAD superfamily/HAD-like"/>
    <property type="match status" value="1"/>
</dbReference>
<organism evidence="1 2">
    <name type="scientific">Cephaloticoccus primus</name>
    <dbReference type="NCBI Taxonomy" id="1548207"/>
    <lineage>
        <taxon>Bacteria</taxon>
        <taxon>Pseudomonadati</taxon>
        <taxon>Verrucomicrobiota</taxon>
        <taxon>Opitutia</taxon>
        <taxon>Opitutales</taxon>
        <taxon>Opitutaceae</taxon>
        <taxon>Cephaloticoccus</taxon>
    </lineage>
</organism>
<evidence type="ECO:0000313" key="1">
    <source>
        <dbReference type="EMBL" id="KXU35348.1"/>
    </source>
</evidence>
<name>A0A139SLB0_9BACT</name>
<dbReference type="InterPro" id="IPR006439">
    <property type="entry name" value="HAD-SF_hydro_IA"/>
</dbReference>
<dbReference type="InterPro" id="IPR050155">
    <property type="entry name" value="HAD-like_hydrolase_sf"/>
</dbReference>
<dbReference type="PANTHER" id="PTHR43434:SF20">
    <property type="entry name" value="5'-NUCLEOTIDASE"/>
    <property type="match status" value="1"/>
</dbReference>
<dbReference type="SFLD" id="SFLDG01129">
    <property type="entry name" value="C1.5:_HAD__Beta-PGM__Phosphata"/>
    <property type="match status" value="1"/>
</dbReference>